<dbReference type="GO" id="GO:0003677">
    <property type="term" value="F:DNA binding"/>
    <property type="evidence" value="ECO:0007669"/>
    <property type="project" value="InterPro"/>
</dbReference>
<sequence length="70" mass="7789">MAIKIKLDLLLVQRKMTLTELSEQVDLTMANLSILKNGKAKAIRFSTLAKICAALDCQPGDLIEYQPDIK</sequence>
<dbReference type="EMBL" id="AYYK01000004">
    <property type="protein sequence ID" value="KRM79277.1"/>
    <property type="molecule type" value="Genomic_DNA"/>
</dbReference>
<dbReference type="PANTHER" id="PTHR37301:SF1">
    <property type="entry name" value="DNA-BINDING PROTEIN"/>
    <property type="match status" value="1"/>
</dbReference>
<dbReference type="PATRIC" id="fig|1423738.3.peg.1468"/>
<proteinExistence type="predicted"/>
<organism evidence="2 3">
    <name type="scientific">Lapidilactobacillus dextrinicus DSM 20335</name>
    <dbReference type="NCBI Taxonomy" id="1423738"/>
    <lineage>
        <taxon>Bacteria</taxon>
        <taxon>Bacillati</taxon>
        <taxon>Bacillota</taxon>
        <taxon>Bacilli</taxon>
        <taxon>Lactobacillales</taxon>
        <taxon>Lactobacillaceae</taxon>
        <taxon>Lapidilactobacillus</taxon>
    </lineage>
</organism>
<feature type="domain" description="HTH cro/C1-type" evidence="1">
    <location>
        <begin position="7"/>
        <end position="62"/>
    </location>
</feature>
<dbReference type="RefSeq" id="WP_057755181.1">
    <property type="nucleotide sequence ID" value="NZ_AYYK01000004.1"/>
</dbReference>
<dbReference type="InterPro" id="IPR010982">
    <property type="entry name" value="Lambda_DNA-bd_dom_sf"/>
</dbReference>
<reference evidence="2 3" key="1">
    <citation type="journal article" date="2015" name="Genome Announc.">
        <title>Expanding the biotechnology potential of lactobacilli through comparative genomics of 213 strains and associated genera.</title>
        <authorList>
            <person name="Sun Z."/>
            <person name="Harris H.M."/>
            <person name="McCann A."/>
            <person name="Guo C."/>
            <person name="Argimon S."/>
            <person name="Zhang W."/>
            <person name="Yang X."/>
            <person name="Jeffery I.B."/>
            <person name="Cooney J.C."/>
            <person name="Kagawa T.F."/>
            <person name="Liu W."/>
            <person name="Song Y."/>
            <person name="Salvetti E."/>
            <person name="Wrobel A."/>
            <person name="Rasinkangas P."/>
            <person name="Parkhill J."/>
            <person name="Rea M.C."/>
            <person name="O'Sullivan O."/>
            <person name="Ritari J."/>
            <person name="Douillard F.P."/>
            <person name="Paul Ross R."/>
            <person name="Yang R."/>
            <person name="Briner A.E."/>
            <person name="Felis G.E."/>
            <person name="de Vos W.M."/>
            <person name="Barrangou R."/>
            <person name="Klaenhammer T.R."/>
            <person name="Caufield P.W."/>
            <person name="Cui Y."/>
            <person name="Zhang H."/>
            <person name="O'Toole P.W."/>
        </authorList>
    </citation>
    <scope>NUCLEOTIDE SEQUENCE [LARGE SCALE GENOMIC DNA]</scope>
    <source>
        <strain evidence="2 3">DSM 20335</strain>
    </source>
</reference>
<dbReference type="SUPFAM" id="SSF47413">
    <property type="entry name" value="lambda repressor-like DNA-binding domains"/>
    <property type="match status" value="1"/>
</dbReference>
<evidence type="ECO:0000313" key="2">
    <source>
        <dbReference type="EMBL" id="KRM79277.1"/>
    </source>
</evidence>
<name>A0A0R2BIB2_9LACO</name>
<dbReference type="CDD" id="cd00093">
    <property type="entry name" value="HTH_XRE"/>
    <property type="match status" value="1"/>
</dbReference>
<dbReference type="Pfam" id="PF13443">
    <property type="entry name" value="HTH_26"/>
    <property type="match status" value="1"/>
</dbReference>
<dbReference type="SMART" id="SM00530">
    <property type="entry name" value="HTH_XRE"/>
    <property type="match status" value="1"/>
</dbReference>
<dbReference type="Proteomes" id="UP000051813">
    <property type="component" value="Unassembled WGS sequence"/>
</dbReference>
<dbReference type="OrthoDB" id="9805309at2"/>
<dbReference type="PROSITE" id="PS50943">
    <property type="entry name" value="HTH_CROC1"/>
    <property type="match status" value="1"/>
</dbReference>
<protein>
    <recommendedName>
        <fullName evidence="1">HTH cro/C1-type domain-containing protein</fullName>
    </recommendedName>
</protein>
<dbReference type="STRING" id="1423738.FC84_GL001451"/>
<dbReference type="Gene3D" id="1.10.260.40">
    <property type="entry name" value="lambda repressor-like DNA-binding domains"/>
    <property type="match status" value="1"/>
</dbReference>
<dbReference type="InterPro" id="IPR001387">
    <property type="entry name" value="Cro/C1-type_HTH"/>
</dbReference>
<comment type="caution">
    <text evidence="2">The sequence shown here is derived from an EMBL/GenBank/DDBJ whole genome shotgun (WGS) entry which is preliminary data.</text>
</comment>
<dbReference type="AlphaFoldDB" id="A0A0R2BIB2"/>
<evidence type="ECO:0000259" key="1">
    <source>
        <dbReference type="PROSITE" id="PS50943"/>
    </source>
</evidence>
<accession>A0A0R2BIB2</accession>
<keyword evidence="3" id="KW-1185">Reference proteome</keyword>
<dbReference type="PANTHER" id="PTHR37301">
    <property type="entry name" value="DNA-BINDING PROTEIN-RELATED"/>
    <property type="match status" value="1"/>
</dbReference>
<gene>
    <name evidence="2" type="ORF">FC84_GL001451</name>
</gene>
<evidence type="ECO:0000313" key="3">
    <source>
        <dbReference type="Proteomes" id="UP000051813"/>
    </source>
</evidence>